<dbReference type="InterPro" id="IPR004242">
    <property type="entry name" value="Transposase_21"/>
</dbReference>
<dbReference type="PANTHER" id="PTHR46579:SF2">
    <property type="entry name" value="C2H2-TYPE DOMAIN-CONTAINING PROTEIN"/>
    <property type="match status" value="1"/>
</dbReference>
<dbReference type="Pfam" id="PF02992">
    <property type="entry name" value="Transposase_21"/>
    <property type="match status" value="1"/>
</dbReference>
<name>A0A9W8JQV4_9AGAR</name>
<evidence type="ECO:0000313" key="2">
    <source>
        <dbReference type="EMBL" id="KAJ3493779.1"/>
    </source>
</evidence>
<dbReference type="AlphaFoldDB" id="A0A9W8JQV4"/>
<evidence type="ECO:0000313" key="3">
    <source>
        <dbReference type="Proteomes" id="UP001148786"/>
    </source>
</evidence>
<gene>
    <name evidence="2" type="ORF">NLJ89_g10940</name>
</gene>
<dbReference type="PANTHER" id="PTHR46579">
    <property type="entry name" value="F5/8 TYPE C DOMAIN-CONTAINING PROTEIN-RELATED"/>
    <property type="match status" value="1"/>
</dbReference>
<protein>
    <submittedName>
        <fullName evidence="2">Uncharacterized protein</fullName>
    </submittedName>
</protein>
<accession>A0A9W8JQV4</accession>
<evidence type="ECO:0000256" key="1">
    <source>
        <dbReference type="SAM" id="MobiDB-lite"/>
    </source>
</evidence>
<feature type="compositionally biased region" description="Low complexity" evidence="1">
    <location>
        <begin position="425"/>
        <end position="441"/>
    </location>
</feature>
<organism evidence="2 3">
    <name type="scientific">Agrocybe chaxingu</name>
    <dbReference type="NCBI Taxonomy" id="84603"/>
    <lineage>
        <taxon>Eukaryota</taxon>
        <taxon>Fungi</taxon>
        <taxon>Dikarya</taxon>
        <taxon>Basidiomycota</taxon>
        <taxon>Agaricomycotina</taxon>
        <taxon>Agaricomycetes</taxon>
        <taxon>Agaricomycetidae</taxon>
        <taxon>Agaricales</taxon>
        <taxon>Agaricineae</taxon>
        <taxon>Strophariaceae</taxon>
        <taxon>Agrocybe</taxon>
    </lineage>
</organism>
<comment type="caution">
    <text evidence="2">The sequence shown here is derived from an EMBL/GenBank/DDBJ whole genome shotgun (WGS) entry which is preliminary data.</text>
</comment>
<feature type="region of interest" description="Disordered" evidence="1">
    <location>
        <begin position="415"/>
        <end position="454"/>
    </location>
</feature>
<keyword evidence="3" id="KW-1185">Reference proteome</keyword>
<feature type="compositionally biased region" description="Polar residues" evidence="1">
    <location>
        <begin position="415"/>
        <end position="424"/>
    </location>
</feature>
<sequence length="935" mass="107036">MPSGYPAKCSYKSTPRSSACNEALRVLTGTGMVKPARLYLYHELDDWLATLFSRKDIETLLDRDLDDRNTDTVWDIWDATELQSFLGPEHDPSRPFIKKSGDECRLVFSLNMDGFNPFTNKEAGKVVSTGAIYMICLNLPVAIRHDLENMFLVGVIPGPDHPSTDQINPLLRPLVEDLLQLWDPGVFLTATATYPHGRLVRGALIPVICDLPAARQIGGFASHSSNNQCSICLLKADEIDNLDPSTWPMRTVDEHREVAQAWLDAPTDKKRAELFESFGVRWSELLRLPYWDPINFLIIDSMHGFFLRLFQRHCRQIWGMDIKFDDCEFPSFDEGRFECPDDDLKKAQNVLRRGSDDALRKLPLRTLRALTRNLDPGPEGALPHGYAKKAIIKNLLRYRVHKRWFDEEGNKLDHTTTQSTCAEDSSNQSSPSSRQGSSALSKGKASRKEPPTDQEMTNALSCLLTGTKSRLRKLRKQILVQLCQVKDIAVAADVPCTVKDLLELLEQWRIQAGIVDRSGNLLVERSGAASNRKGTKVLGRETLRQIHSDIQILRLPSWVSPAPRQPGVAKFGKFTADQWRSFCTYNLVFTLIRLWGAEPEGSQKRGMLDNFLQLVTAVKLASMRSMTEDRIRGYADNMHAYLDTLRDLFKGTTLTPYQHLSLHFPSFLRRFGPTHSWRCFTFERYNFLLQNIPTNMKFGEMEKTMLKRFCMGQNLRTLFKPEELPPHLHELITLWERSCGADIRGTLKTDSFTFDVRYRELPEQRTWKDDDEMRLPPDWFSILRQWVQKHDQEADPTLLSPFAYVRTKVERLGELYHVESKSAANSYVYFAAEDGTPTAGSIQAIFSHTRGRQNESSKTETFFILKRYKPLPPQLASFDHYRRYPLVAGRLYQESTYQQVTIINGAELLYHFGYGRIFVEEIGLPTFAAIPLDRS</sequence>
<dbReference type="EMBL" id="JANKHO010002223">
    <property type="protein sequence ID" value="KAJ3493779.1"/>
    <property type="molecule type" value="Genomic_DNA"/>
</dbReference>
<reference evidence="2" key="1">
    <citation type="submission" date="2022-07" db="EMBL/GenBank/DDBJ databases">
        <title>Genome Sequence of Agrocybe chaxingu.</title>
        <authorList>
            <person name="Buettner E."/>
        </authorList>
    </citation>
    <scope>NUCLEOTIDE SEQUENCE</scope>
    <source>
        <strain evidence="2">MP-N11</strain>
    </source>
</reference>
<proteinExistence type="predicted"/>
<dbReference type="OrthoDB" id="3248986at2759"/>
<dbReference type="Proteomes" id="UP001148786">
    <property type="component" value="Unassembled WGS sequence"/>
</dbReference>